<dbReference type="PANTHER" id="PTHR37419">
    <property type="entry name" value="SERINE/THREONINE-PROTEIN KINASE TOXIN HIPA"/>
    <property type="match status" value="1"/>
</dbReference>
<dbReference type="Pfam" id="PF13657">
    <property type="entry name" value="Couple_hipA"/>
    <property type="match status" value="1"/>
</dbReference>
<evidence type="ECO:0000313" key="7">
    <source>
        <dbReference type="Proteomes" id="UP000316993"/>
    </source>
</evidence>
<comment type="caution">
    <text evidence="6">The sequence shown here is derived from an EMBL/GenBank/DDBJ whole genome shotgun (WGS) entry which is preliminary data.</text>
</comment>
<evidence type="ECO:0000313" key="6">
    <source>
        <dbReference type="EMBL" id="TQN07521.1"/>
    </source>
</evidence>
<accession>A0A543LJY5</accession>
<dbReference type="PANTHER" id="PTHR37419:SF8">
    <property type="entry name" value="TOXIN YJJJ"/>
    <property type="match status" value="1"/>
</dbReference>
<keyword evidence="2" id="KW-0808">Transferase</keyword>
<dbReference type="GO" id="GO:0005829">
    <property type="term" value="C:cytosol"/>
    <property type="evidence" value="ECO:0007669"/>
    <property type="project" value="TreeGrafter"/>
</dbReference>
<proteinExistence type="inferred from homology"/>
<dbReference type="GO" id="GO:0004674">
    <property type="term" value="F:protein serine/threonine kinase activity"/>
    <property type="evidence" value="ECO:0007669"/>
    <property type="project" value="TreeGrafter"/>
</dbReference>
<gene>
    <name evidence="6" type="ORF">BDD18_0648</name>
</gene>
<evidence type="ECO:0000256" key="2">
    <source>
        <dbReference type="ARBA" id="ARBA00022679"/>
    </source>
</evidence>
<evidence type="ECO:0000259" key="4">
    <source>
        <dbReference type="Pfam" id="PF07804"/>
    </source>
</evidence>
<evidence type="ECO:0000256" key="3">
    <source>
        <dbReference type="ARBA" id="ARBA00022777"/>
    </source>
</evidence>
<feature type="domain" description="HipA-like C-terminal" evidence="4">
    <location>
        <begin position="157"/>
        <end position="361"/>
    </location>
</feature>
<dbReference type="InterPro" id="IPR012893">
    <property type="entry name" value="HipA-like_C"/>
</dbReference>
<keyword evidence="3 6" id="KW-0418">Kinase</keyword>
<dbReference type="EMBL" id="VFPV01000001">
    <property type="protein sequence ID" value="TQN07521.1"/>
    <property type="molecule type" value="Genomic_DNA"/>
</dbReference>
<dbReference type="InterPro" id="IPR017508">
    <property type="entry name" value="HipA_N1"/>
</dbReference>
<name>A0A543LJY5_9BURK</name>
<evidence type="ECO:0000256" key="1">
    <source>
        <dbReference type="ARBA" id="ARBA00010164"/>
    </source>
</evidence>
<feature type="domain" description="HipA N-terminal subdomain 1" evidence="5">
    <location>
        <begin position="14"/>
        <end position="114"/>
    </location>
</feature>
<comment type="similarity">
    <text evidence="1">Belongs to the HipA Ser/Thr kinase family.</text>
</comment>
<dbReference type="InterPro" id="IPR052028">
    <property type="entry name" value="HipA_Ser/Thr_kinase"/>
</dbReference>
<dbReference type="Proteomes" id="UP000316993">
    <property type="component" value="Unassembled WGS sequence"/>
</dbReference>
<dbReference type="AlphaFoldDB" id="A0A543LJY5"/>
<protein>
    <submittedName>
        <fullName evidence="6">Serine/threonine-protein kinase HipA</fullName>
    </submittedName>
</protein>
<sequence>MKKLQVFYEGWGERWPMATLADDGRHLLFEYSAEALEQGLELSPRHLVLRAQAYGGFPEHQMRLPGLVADALPDGWGLMLMDRLFRKAGRQSSELSPLDRLAFIGTRAMGALTFEPADPLALSGEDVQLLALAQQAQAVIAGQDSVALKALALMGGSPHGARPKVLVFHDPHTGHMSNQPFAGGGAWLVKFQAQAEHKEVCAIENLYADLARAFGLDIPATRYFDLDKKLAGFGIERFDVERGMRVPVHTLAGLLHANFRLPSAVDYTTFLRATRFLTRSQVEVNKAYERAVFNVVFNNRDDHAKNISFRLSQDRTWHLSPAYDLTYCEGPGGEHQMDVCGEGRSITRNHMMDLARQGDVPVAFAQDSLERALSLVDAFPTMAKNHPIRQASLRIITSAVEGSRERLR</sequence>
<dbReference type="Pfam" id="PF07804">
    <property type="entry name" value="HipA_C"/>
    <property type="match status" value="1"/>
</dbReference>
<reference evidence="6 7" key="1">
    <citation type="submission" date="2019-06" db="EMBL/GenBank/DDBJ databases">
        <title>Genomic Encyclopedia of Archaeal and Bacterial Type Strains, Phase II (KMG-II): from individual species to whole genera.</title>
        <authorList>
            <person name="Goeker M."/>
        </authorList>
    </citation>
    <scope>NUCLEOTIDE SEQUENCE [LARGE SCALE GENOMIC DNA]</scope>
    <source>
        <strain evidence="6 7">DSM 7270</strain>
    </source>
</reference>
<evidence type="ECO:0000259" key="5">
    <source>
        <dbReference type="Pfam" id="PF13657"/>
    </source>
</evidence>
<organism evidence="6 7">
    <name type="scientific">Acidovorax temperans</name>
    <dbReference type="NCBI Taxonomy" id="80878"/>
    <lineage>
        <taxon>Bacteria</taxon>
        <taxon>Pseudomonadati</taxon>
        <taxon>Pseudomonadota</taxon>
        <taxon>Betaproteobacteria</taxon>
        <taxon>Burkholderiales</taxon>
        <taxon>Comamonadaceae</taxon>
        <taxon>Acidovorax</taxon>
    </lineage>
</organism>